<dbReference type="PROSITE" id="PS50995">
    <property type="entry name" value="HTH_MARR_2"/>
    <property type="match status" value="1"/>
</dbReference>
<reference evidence="4 5" key="1">
    <citation type="submission" date="2017-03" db="EMBL/GenBank/DDBJ databases">
        <title>Paenibacillus larvae genome sequencing.</title>
        <authorList>
            <person name="Dingman D.W."/>
        </authorList>
    </citation>
    <scope>NUCLEOTIDE SEQUENCE [LARGE SCALE GENOMIC DNA]</scope>
    <source>
        <strain evidence="4 5">SAG 10367</strain>
    </source>
</reference>
<dbReference type="SMART" id="SM00347">
    <property type="entry name" value="HTH_MARR"/>
    <property type="match status" value="1"/>
</dbReference>
<evidence type="ECO:0000313" key="4">
    <source>
        <dbReference type="EMBL" id="ARF67385.1"/>
    </source>
</evidence>
<dbReference type="EMBL" id="CP020557">
    <property type="protein sequence ID" value="ARF67385.1"/>
    <property type="molecule type" value="Genomic_DNA"/>
</dbReference>
<dbReference type="PANTHER" id="PTHR42756">
    <property type="entry name" value="TRANSCRIPTIONAL REGULATOR, MARR"/>
    <property type="match status" value="1"/>
</dbReference>
<dbReference type="PRINTS" id="PR00598">
    <property type="entry name" value="HTHMARR"/>
</dbReference>
<evidence type="ECO:0000256" key="2">
    <source>
        <dbReference type="ARBA" id="ARBA00023125"/>
    </source>
</evidence>
<dbReference type="GeneID" id="64219870"/>
<dbReference type="Proteomes" id="UP000192727">
    <property type="component" value="Chromosome"/>
</dbReference>
<accession>A0A1U9YJ84</accession>
<evidence type="ECO:0000256" key="1">
    <source>
        <dbReference type="ARBA" id="ARBA00023015"/>
    </source>
</evidence>
<gene>
    <name evidence="4" type="ORF">B7C51_05415</name>
</gene>
<dbReference type="InterPro" id="IPR000835">
    <property type="entry name" value="HTH_MarR-typ"/>
</dbReference>
<name>A0A1U9YJ84_9BACL</name>
<dbReference type="RefSeq" id="WP_024094726.1">
    <property type="nucleotide sequence ID" value="NZ_CP019794.1"/>
</dbReference>
<evidence type="ECO:0000313" key="5">
    <source>
        <dbReference type="Proteomes" id="UP000192727"/>
    </source>
</evidence>
<dbReference type="InterPro" id="IPR036390">
    <property type="entry name" value="WH_DNA-bd_sf"/>
</dbReference>
<proteinExistence type="predicted"/>
<dbReference type="GO" id="GO:0003700">
    <property type="term" value="F:DNA-binding transcription factor activity"/>
    <property type="evidence" value="ECO:0007669"/>
    <property type="project" value="InterPro"/>
</dbReference>
<organism evidence="4 5">
    <name type="scientific">Paenibacillus larvae subsp. pulvifaciens</name>
    <dbReference type="NCBI Taxonomy" id="1477"/>
    <lineage>
        <taxon>Bacteria</taxon>
        <taxon>Bacillati</taxon>
        <taxon>Bacillota</taxon>
        <taxon>Bacilli</taxon>
        <taxon>Bacillales</taxon>
        <taxon>Paenibacillaceae</taxon>
        <taxon>Paenibacillus</taxon>
    </lineage>
</organism>
<dbReference type="PANTHER" id="PTHR42756:SF1">
    <property type="entry name" value="TRANSCRIPTIONAL REPRESSOR OF EMRAB OPERON"/>
    <property type="match status" value="1"/>
</dbReference>
<keyword evidence="3" id="KW-0804">Transcription</keyword>
<sequence length="159" mass="18560">MSQDYDHVKQPAKIKLSENTSKLVAQLLDTLRFMGSTFKNLQPDITLPQFQALVLIHRMGRCYVSDIANHLLITLATSTRLLDSLEQKGYIKRDRNHSGDRRYVMIYMTQQGQDMFEKLVEDHLQMMDKWFTKAFTTGEKETFILLFRKLLDARNSAVI</sequence>
<keyword evidence="1" id="KW-0805">Transcription regulation</keyword>
<dbReference type="GO" id="GO:0003677">
    <property type="term" value="F:DNA binding"/>
    <property type="evidence" value="ECO:0007669"/>
    <property type="project" value="UniProtKB-KW"/>
</dbReference>
<dbReference type="Pfam" id="PF01047">
    <property type="entry name" value="MarR"/>
    <property type="match status" value="1"/>
</dbReference>
<dbReference type="Gene3D" id="1.10.10.10">
    <property type="entry name" value="Winged helix-like DNA-binding domain superfamily/Winged helix DNA-binding domain"/>
    <property type="match status" value="1"/>
</dbReference>
<keyword evidence="2" id="KW-0238">DNA-binding</keyword>
<dbReference type="AlphaFoldDB" id="A0A1U9YJ84"/>
<evidence type="ECO:0000256" key="3">
    <source>
        <dbReference type="ARBA" id="ARBA00023163"/>
    </source>
</evidence>
<protein>
    <submittedName>
        <fullName evidence="4">Uncharacterized protein</fullName>
    </submittedName>
</protein>
<dbReference type="InterPro" id="IPR036388">
    <property type="entry name" value="WH-like_DNA-bd_sf"/>
</dbReference>
<dbReference type="SUPFAM" id="SSF46785">
    <property type="entry name" value="Winged helix' DNA-binding domain"/>
    <property type="match status" value="1"/>
</dbReference>